<comment type="caution">
    <text evidence="1">The sequence shown here is derived from an EMBL/GenBank/DDBJ whole genome shotgun (WGS) entry which is preliminary data.</text>
</comment>
<dbReference type="EMBL" id="QVXO01000036">
    <property type="protein sequence ID" value="RPJ89755.1"/>
    <property type="molecule type" value="Genomic_DNA"/>
</dbReference>
<gene>
    <name evidence="1" type="ORF">DY367_21285</name>
</gene>
<protein>
    <recommendedName>
        <fullName evidence="3">MobA-like NTP transferase domain-containing protein</fullName>
    </recommendedName>
</protein>
<dbReference type="PIRSF" id="PIRSF028162">
    <property type="entry name" value="BcbE_prd"/>
    <property type="match status" value="1"/>
</dbReference>
<reference evidence="1 2" key="1">
    <citation type="submission" date="2018-08" db="EMBL/GenBank/DDBJ databases">
        <title>Achromobacter xylosoxidans Genome sequencing and assembly.</title>
        <authorList>
            <person name="Wang R."/>
            <person name="Rensing C."/>
            <person name="Li Y."/>
        </authorList>
    </citation>
    <scope>NUCLEOTIDE SEQUENCE [LARGE SCALE GENOMIC DNA]</scope>
    <source>
        <strain evidence="1 2">GD003A</strain>
    </source>
</reference>
<dbReference type="AlphaFoldDB" id="A0A424W953"/>
<sequence length="244" mass="27528">MIVIITMAGMGKRFRDAGWDVPKYQIEAHGRTLFAWSMLSLRQFWKVKAQPIFIVQRQDQASEFIKAECARLTIVEPQIVEIDGLTDGQATTAMLGMNAAHNDNVPVFVYNIDTFVHPDSLAPENVRGDGWIPCFEGAGNGWSFARVDENMRVTEMREKERISNWATVGLYGFSSIALYRELYGDFFSDGQGLAKGERYIAPMYNRMLEQDKQVYVQPLPLSAVIPLGTPAELKQFLEAQPPVL</sequence>
<dbReference type="Proteomes" id="UP000285324">
    <property type="component" value="Unassembled WGS sequence"/>
</dbReference>
<dbReference type="CDD" id="cd04183">
    <property type="entry name" value="GT2_BcE_like"/>
    <property type="match status" value="1"/>
</dbReference>
<name>A0A424W953_ALCXX</name>
<dbReference type="Gene3D" id="3.90.550.10">
    <property type="entry name" value="Spore Coat Polysaccharide Biosynthesis Protein SpsA, Chain A"/>
    <property type="match status" value="1"/>
</dbReference>
<evidence type="ECO:0008006" key="3">
    <source>
        <dbReference type="Google" id="ProtNLM"/>
    </source>
</evidence>
<dbReference type="InterPro" id="IPR029044">
    <property type="entry name" value="Nucleotide-diphossugar_trans"/>
</dbReference>
<dbReference type="RefSeq" id="WP_118933528.1">
    <property type="nucleotide sequence ID" value="NZ_CP061008.1"/>
</dbReference>
<dbReference type="SUPFAM" id="SSF53448">
    <property type="entry name" value="Nucleotide-diphospho-sugar transferases"/>
    <property type="match status" value="1"/>
</dbReference>
<evidence type="ECO:0000313" key="1">
    <source>
        <dbReference type="EMBL" id="RPJ89755.1"/>
    </source>
</evidence>
<accession>A0A424W953</accession>
<organism evidence="1 2">
    <name type="scientific">Alcaligenes xylosoxydans xylosoxydans</name>
    <name type="common">Achromobacter xylosoxidans</name>
    <dbReference type="NCBI Taxonomy" id="85698"/>
    <lineage>
        <taxon>Bacteria</taxon>
        <taxon>Pseudomonadati</taxon>
        <taxon>Pseudomonadota</taxon>
        <taxon>Betaproteobacteria</taxon>
        <taxon>Burkholderiales</taxon>
        <taxon>Alcaligenaceae</taxon>
        <taxon>Achromobacter</taxon>
    </lineage>
</organism>
<evidence type="ECO:0000313" key="2">
    <source>
        <dbReference type="Proteomes" id="UP000285324"/>
    </source>
</evidence>
<dbReference type="InterPro" id="IPR016873">
    <property type="entry name" value="Caps_polysacc_synth_BcbE_prd"/>
</dbReference>
<dbReference type="OrthoDB" id="9788272at2"/>
<proteinExistence type="predicted"/>